<comment type="pathway">
    <text evidence="1 7">Pyrimidine metabolism; UMP biosynthesis via de novo pathway; UMP from orotate: step 1/2.</text>
</comment>
<dbReference type="GO" id="GO:0004588">
    <property type="term" value="F:orotate phosphoribosyltransferase activity"/>
    <property type="evidence" value="ECO:0007669"/>
    <property type="project" value="UniProtKB-UniRule"/>
</dbReference>
<dbReference type="GO" id="GO:0019856">
    <property type="term" value="P:pyrimidine nucleobase biosynthetic process"/>
    <property type="evidence" value="ECO:0007669"/>
    <property type="project" value="InterPro"/>
</dbReference>
<feature type="binding site" evidence="7">
    <location>
        <position position="148"/>
    </location>
    <ligand>
        <name>orotate</name>
        <dbReference type="ChEBI" id="CHEBI:30839"/>
    </ligand>
</feature>
<dbReference type="SUPFAM" id="SSF53271">
    <property type="entry name" value="PRTase-like"/>
    <property type="match status" value="1"/>
</dbReference>
<dbReference type="AlphaFoldDB" id="A0A143PGE5"/>
<comment type="catalytic activity">
    <reaction evidence="7">
        <text>orotidine 5'-phosphate + diphosphate = orotate + 5-phospho-alpha-D-ribose 1-diphosphate</text>
        <dbReference type="Rhea" id="RHEA:10380"/>
        <dbReference type="ChEBI" id="CHEBI:30839"/>
        <dbReference type="ChEBI" id="CHEBI:33019"/>
        <dbReference type="ChEBI" id="CHEBI:57538"/>
        <dbReference type="ChEBI" id="CHEBI:58017"/>
        <dbReference type="EC" id="2.4.2.10"/>
    </reaction>
</comment>
<dbReference type="STRING" id="1855912.LuPra_00669"/>
<protein>
    <recommendedName>
        <fullName evidence="2 7">Orotate phosphoribosyltransferase</fullName>
        <shortName evidence="7">OPRT</shortName>
        <shortName evidence="7">OPRTase</shortName>
        <ecNumber evidence="2 7">2.4.2.10</ecNumber>
    </recommendedName>
</protein>
<evidence type="ECO:0000256" key="6">
    <source>
        <dbReference type="ARBA" id="ARBA00022975"/>
    </source>
</evidence>
<evidence type="ECO:0000256" key="5">
    <source>
        <dbReference type="ARBA" id="ARBA00022842"/>
    </source>
</evidence>
<comment type="caution">
    <text evidence="7">Lacks conserved residue(s) required for the propagation of feature annotation.</text>
</comment>
<reference evidence="10" key="2">
    <citation type="submission" date="2016-04" db="EMBL/GenBank/DDBJ databases">
        <title>First Complete Genome Sequence of a Subdivision 6 Acidobacterium.</title>
        <authorList>
            <person name="Huang S."/>
            <person name="Vieira S."/>
            <person name="Bunk B."/>
            <person name="Riedel T."/>
            <person name="Sproeer C."/>
            <person name="Overmann J."/>
        </authorList>
    </citation>
    <scope>NUCLEOTIDE SEQUENCE [LARGE SCALE GENOMIC DNA]</scope>
    <source>
        <strain evidence="10">DSM 100886 HEG_-6_39</strain>
    </source>
</reference>
<name>A0A143PGE5_LUTPR</name>
<dbReference type="UniPathway" id="UPA00070">
    <property type="reaction ID" value="UER00119"/>
</dbReference>
<evidence type="ECO:0000313" key="10">
    <source>
        <dbReference type="Proteomes" id="UP000076079"/>
    </source>
</evidence>
<keyword evidence="6 7" id="KW-0665">Pyrimidine biosynthesis</keyword>
<dbReference type="EC" id="2.4.2.10" evidence="2 7"/>
<feature type="binding site" description="in other chain" evidence="7">
    <location>
        <begin position="116"/>
        <end position="124"/>
    </location>
    <ligand>
        <name>5-phospho-alpha-D-ribose 1-diphosphate</name>
        <dbReference type="ChEBI" id="CHEBI:58017"/>
        <note>ligand shared between dimeric partners</note>
    </ligand>
</feature>
<feature type="binding site" evidence="7">
    <location>
        <position position="120"/>
    </location>
    <ligand>
        <name>orotate</name>
        <dbReference type="ChEBI" id="CHEBI:30839"/>
    </ligand>
</feature>
<proteinExistence type="inferred from homology"/>
<dbReference type="KEGG" id="abac:LuPra_00669"/>
<dbReference type="HAMAP" id="MF_01208">
    <property type="entry name" value="PyrE"/>
    <property type="match status" value="1"/>
</dbReference>
<dbReference type="GO" id="GO:0044205">
    <property type="term" value="P:'de novo' UMP biosynthetic process"/>
    <property type="evidence" value="ECO:0007669"/>
    <property type="project" value="UniProtKB-UniRule"/>
</dbReference>
<dbReference type="RefSeq" id="WP_110169441.1">
    <property type="nucleotide sequence ID" value="NZ_CP015136.1"/>
</dbReference>
<evidence type="ECO:0000256" key="4">
    <source>
        <dbReference type="ARBA" id="ARBA00022679"/>
    </source>
</evidence>
<dbReference type="OrthoDB" id="9783570at2"/>
<comment type="similarity">
    <text evidence="7">Belongs to the purine/pyrimidine phosphoribosyltransferase family. PyrE subfamily.</text>
</comment>
<dbReference type="InterPro" id="IPR006273">
    <property type="entry name" value="Orotate_PRibTrfase_bac"/>
</dbReference>
<dbReference type="EMBL" id="CP015136">
    <property type="protein sequence ID" value="AMY07496.1"/>
    <property type="molecule type" value="Genomic_DNA"/>
</dbReference>
<feature type="binding site" evidence="7">
    <location>
        <position position="93"/>
    </location>
    <ligand>
        <name>5-phospho-alpha-D-ribose 1-diphosphate</name>
        <dbReference type="ChEBI" id="CHEBI:58017"/>
        <note>ligand shared between dimeric partners</note>
    </ligand>
</feature>
<evidence type="ECO:0000256" key="3">
    <source>
        <dbReference type="ARBA" id="ARBA00022676"/>
    </source>
</evidence>
<evidence type="ECO:0000313" key="9">
    <source>
        <dbReference type="EMBL" id="AMY07496.1"/>
    </source>
</evidence>
<evidence type="ECO:0000256" key="7">
    <source>
        <dbReference type="HAMAP-Rule" id="MF_01208"/>
    </source>
</evidence>
<gene>
    <name evidence="9" type="primary">pyrE_2</name>
    <name evidence="7" type="synonym">pyrE</name>
    <name evidence="9" type="ORF">LuPra_00669</name>
</gene>
<dbReference type="Proteomes" id="UP000076079">
    <property type="component" value="Chromosome"/>
</dbReference>
<sequence>MTSDSVLALFRHRGALLEGHFVLSSGLHSGGYLQCALVLQHPNDAEALGTALAAKVKAAGYKVDVVLSPAMGGLIIGHEVGRGLGVRAIFAERVDGTLTLRRGFRIDPGEHVLIVEDVVTTGKSTLETVAVAEHAGATVVAAASIINRGGGDEMNVPYVSLAEARFPTYPPDALPDHLRGVPVIKPGSRPGQK</sequence>
<organism evidence="9 10">
    <name type="scientific">Luteitalea pratensis</name>
    <dbReference type="NCBI Taxonomy" id="1855912"/>
    <lineage>
        <taxon>Bacteria</taxon>
        <taxon>Pseudomonadati</taxon>
        <taxon>Acidobacteriota</taxon>
        <taxon>Vicinamibacteria</taxon>
        <taxon>Vicinamibacterales</taxon>
        <taxon>Vicinamibacteraceae</taxon>
        <taxon>Luteitalea</taxon>
    </lineage>
</organism>
<evidence type="ECO:0000256" key="1">
    <source>
        <dbReference type="ARBA" id="ARBA00004889"/>
    </source>
</evidence>
<dbReference type="GO" id="GO:0000287">
    <property type="term" value="F:magnesium ion binding"/>
    <property type="evidence" value="ECO:0007669"/>
    <property type="project" value="UniProtKB-UniRule"/>
</dbReference>
<comment type="function">
    <text evidence="7">Catalyzes the transfer of a ribosyl phosphate group from 5-phosphoribose 1-diphosphate to orotate, leading to the formation of orotidine monophosphate (OMP).</text>
</comment>
<evidence type="ECO:0000259" key="8">
    <source>
        <dbReference type="Pfam" id="PF00156"/>
    </source>
</evidence>
<dbReference type="CDD" id="cd06223">
    <property type="entry name" value="PRTases_typeI"/>
    <property type="match status" value="1"/>
</dbReference>
<feature type="domain" description="Phosphoribosyltransferase" evidence="8">
    <location>
        <begin position="39"/>
        <end position="153"/>
    </location>
</feature>
<keyword evidence="10" id="KW-1185">Reference proteome</keyword>
<dbReference type="PANTHER" id="PTHR19278:SF9">
    <property type="entry name" value="URIDINE 5'-MONOPHOSPHATE SYNTHASE"/>
    <property type="match status" value="1"/>
</dbReference>
<reference evidence="9 10" key="1">
    <citation type="journal article" date="2016" name="Genome Announc.">
        <title>First Complete Genome Sequence of a Subdivision 6 Acidobacterium Strain.</title>
        <authorList>
            <person name="Huang S."/>
            <person name="Vieira S."/>
            <person name="Bunk B."/>
            <person name="Riedel T."/>
            <person name="Sproer C."/>
            <person name="Overmann J."/>
        </authorList>
    </citation>
    <scope>NUCLEOTIDE SEQUENCE [LARGE SCALE GENOMIC DNA]</scope>
    <source>
        <strain evidence="10">DSM 100886 HEG_-6_39</strain>
    </source>
</reference>
<keyword evidence="4 7" id="KW-0808">Transferase</keyword>
<dbReference type="InterPro" id="IPR029057">
    <property type="entry name" value="PRTase-like"/>
</dbReference>
<accession>A0A143PGE5</accession>
<dbReference type="Pfam" id="PF00156">
    <property type="entry name" value="Pribosyltran"/>
    <property type="match status" value="1"/>
</dbReference>
<dbReference type="InterPro" id="IPR000836">
    <property type="entry name" value="PRTase_dom"/>
</dbReference>
<evidence type="ECO:0000256" key="2">
    <source>
        <dbReference type="ARBA" id="ARBA00011971"/>
    </source>
</evidence>
<comment type="subunit">
    <text evidence="7">Homodimer.</text>
</comment>
<keyword evidence="3 7" id="KW-0328">Glycosyltransferase</keyword>
<dbReference type="Gene3D" id="3.40.50.2020">
    <property type="match status" value="1"/>
</dbReference>
<dbReference type="PATRIC" id="fig|1813736.3.peg.703"/>
<dbReference type="InterPro" id="IPR023031">
    <property type="entry name" value="OPRT"/>
</dbReference>
<keyword evidence="5 7" id="KW-0460">Magnesium</keyword>
<dbReference type="NCBIfam" id="TIGR01367">
    <property type="entry name" value="pyrE_Therm"/>
    <property type="match status" value="1"/>
</dbReference>
<comment type="cofactor">
    <cofactor evidence="7">
        <name>Mg(2+)</name>
        <dbReference type="ChEBI" id="CHEBI:18420"/>
    </cofactor>
</comment>
<dbReference type="PANTHER" id="PTHR19278">
    <property type="entry name" value="OROTATE PHOSPHORIBOSYLTRANSFERASE"/>
    <property type="match status" value="1"/>
</dbReference>